<sequence>MREGGAAREPARAWSDRDSALWHTCEIAADLAAGAVPQPRLDIATPFPPRFAADERFWAAGPFDLLALRAPEGAPPRGAPRFFLATGAGGLAATAAVALARAAGDARRRAEEERRAAPRWVRVDAGALAVSGCGMYWHTPAALLTWDWGSVTSAEVLEPGAVHLTGEGPAGPGSWILRSDWAELVFVTWALQRHPRHPQLRSGGWLPPGWLSWCATQPYPTRLASAALPPAGTRQVGGHPH</sequence>
<proteinExistence type="predicted"/>
<dbReference type="OrthoDB" id="3255965at2"/>
<accession>A0A2S6IV59</accession>
<evidence type="ECO:0000313" key="1">
    <source>
        <dbReference type="EMBL" id="PPK98165.1"/>
    </source>
</evidence>
<dbReference type="AlphaFoldDB" id="A0A2S6IV59"/>
<keyword evidence="2" id="KW-1185">Reference proteome</keyword>
<gene>
    <name evidence="1" type="ORF">CLV92_102318</name>
</gene>
<dbReference type="Proteomes" id="UP000239485">
    <property type="component" value="Unassembled WGS sequence"/>
</dbReference>
<reference evidence="1 2" key="1">
    <citation type="submission" date="2018-02" db="EMBL/GenBank/DDBJ databases">
        <title>Genomic Encyclopedia of Archaeal and Bacterial Type Strains, Phase II (KMG-II): from individual species to whole genera.</title>
        <authorList>
            <person name="Goeker M."/>
        </authorList>
    </citation>
    <scope>NUCLEOTIDE SEQUENCE [LARGE SCALE GENOMIC DNA]</scope>
    <source>
        <strain evidence="1 2">DSM 22857</strain>
    </source>
</reference>
<dbReference type="RefSeq" id="WP_104431580.1">
    <property type="nucleotide sequence ID" value="NZ_PTJD01000002.1"/>
</dbReference>
<dbReference type="EMBL" id="PTJD01000002">
    <property type="protein sequence ID" value="PPK98165.1"/>
    <property type="molecule type" value="Genomic_DNA"/>
</dbReference>
<organism evidence="1 2">
    <name type="scientific">Kineococcus xinjiangensis</name>
    <dbReference type="NCBI Taxonomy" id="512762"/>
    <lineage>
        <taxon>Bacteria</taxon>
        <taxon>Bacillati</taxon>
        <taxon>Actinomycetota</taxon>
        <taxon>Actinomycetes</taxon>
        <taxon>Kineosporiales</taxon>
        <taxon>Kineosporiaceae</taxon>
        <taxon>Kineococcus</taxon>
    </lineage>
</organism>
<name>A0A2S6IV59_9ACTN</name>
<protein>
    <submittedName>
        <fullName evidence="1">Uncharacterized protein</fullName>
    </submittedName>
</protein>
<comment type="caution">
    <text evidence="1">The sequence shown here is derived from an EMBL/GenBank/DDBJ whole genome shotgun (WGS) entry which is preliminary data.</text>
</comment>
<evidence type="ECO:0000313" key="2">
    <source>
        <dbReference type="Proteomes" id="UP000239485"/>
    </source>
</evidence>